<reference evidence="2 3" key="1">
    <citation type="submission" date="2016-05" db="EMBL/GenBank/DDBJ databases">
        <title>Comparative genomics of biotechnologically important yeasts.</title>
        <authorList>
            <consortium name="DOE Joint Genome Institute"/>
            <person name="Riley R."/>
            <person name="Haridas S."/>
            <person name="Wolfe K.H."/>
            <person name="Lopes M.R."/>
            <person name="Hittinger C.T."/>
            <person name="Goker M."/>
            <person name="Salamov A."/>
            <person name="Wisecaver J."/>
            <person name="Long T.M."/>
            <person name="Aerts A.L."/>
            <person name="Barry K."/>
            <person name="Choi C."/>
            <person name="Clum A."/>
            <person name="Coughlan A.Y."/>
            <person name="Deshpande S."/>
            <person name="Douglass A.P."/>
            <person name="Hanson S.J."/>
            <person name="Klenk H.-P."/>
            <person name="LaButti K."/>
            <person name="Lapidus A."/>
            <person name="Lindquist E."/>
            <person name="Lipzen A."/>
            <person name="Meier-kolthoff J.P."/>
            <person name="Ohm R.A."/>
            <person name="Otillar R.P."/>
            <person name="Pangilinan J."/>
            <person name="Peng Y."/>
            <person name="Rokas A."/>
            <person name="Rosa C.A."/>
            <person name="Scheuner C."/>
            <person name="Sibirny A.A."/>
            <person name="Slot J.C."/>
            <person name="Stielow J.B."/>
            <person name="Sun H."/>
            <person name="Kurtzman C.P."/>
            <person name="Blackwell M."/>
            <person name="Grigoriev I.V."/>
            <person name="Jeffries T.W."/>
        </authorList>
    </citation>
    <scope>NUCLEOTIDE SEQUENCE [LARGE SCALE GENOMIC DNA]</scope>
    <source>
        <strain evidence="2 3">NRRL YB-4993</strain>
    </source>
</reference>
<dbReference type="OrthoDB" id="8300214at2759"/>
<dbReference type="PROSITE" id="PS50206">
    <property type="entry name" value="RHODANESE_3"/>
    <property type="match status" value="1"/>
</dbReference>
<dbReference type="InterPro" id="IPR036873">
    <property type="entry name" value="Rhodanese-like_dom_sf"/>
</dbReference>
<dbReference type="RefSeq" id="XP_018713601.1">
    <property type="nucleotide sequence ID" value="XM_018859385.1"/>
</dbReference>
<dbReference type="AlphaFoldDB" id="A0A1A0HGK0"/>
<dbReference type="Gene3D" id="3.40.250.10">
    <property type="entry name" value="Rhodanese-like domain"/>
    <property type="match status" value="1"/>
</dbReference>
<dbReference type="STRING" id="869754.A0A1A0HGK0"/>
<dbReference type="Proteomes" id="UP000092555">
    <property type="component" value="Unassembled WGS sequence"/>
</dbReference>
<name>A0A1A0HGK0_9ASCO</name>
<evidence type="ECO:0000259" key="1">
    <source>
        <dbReference type="PROSITE" id="PS50206"/>
    </source>
</evidence>
<organism evidence="2 3">
    <name type="scientific">Metschnikowia bicuspidata var. bicuspidata NRRL YB-4993</name>
    <dbReference type="NCBI Taxonomy" id="869754"/>
    <lineage>
        <taxon>Eukaryota</taxon>
        <taxon>Fungi</taxon>
        <taxon>Dikarya</taxon>
        <taxon>Ascomycota</taxon>
        <taxon>Saccharomycotina</taxon>
        <taxon>Pichiomycetes</taxon>
        <taxon>Metschnikowiaceae</taxon>
        <taxon>Metschnikowia</taxon>
    </lineage>
</organism>
<dbReference type="SMART" id="SM00450">
    <property type="entry name" value="RHOD"/>
    <property type="match status" value="1"/>
</dbReference>
<protein>
    <recommendedName>
        <fullName evidence="1">Rhodanese domain-containing protein</fullName>
    </recommendedName>
</protein>
<feature type="domain" description="Rhodanese" evidence="1">
    <location>
        <begin position="37"/>
        <end position="141"/>
    </location>
</feature>
<accession>A0A1A0HGK0</accession>
<gene>
    <name evidence="2" type="ORF">METBIDRAFT_9426</name>
</gene>
<dbReference type="EMBL" id="LXTC01000001">
    <property type="protein sequence ID" value="OBA23120.1"/>
    <property type="molecule type" value="Genomic_DNA"/>
</dbReference>
<evidence type="ECO:0000313" key="3">
    <source>
        <dbReference type="Proteomes" id="UP000092555"/>
    </source>
</evidence>
<sequence>MSLPSVPDWLAKWGSEQLETKPHRMSKDELLAILKSAPETVTVVDLRNDRERGYITKAVHIPATVIEGPTDIQNKLVGPVLAQFPQTKKIVVHCNLSAKRAGLIGAWGKDHVAANGPQDVDVQILHEGIVGWLAAGDDFKDETTLV</sequence>
<evidence type="ECO:0000313" key="2">
    <source>
        <dbReference type="EMBL" id="OBA23120.1"/>
    </source>
</evidence>
<dbReference type="SUPFAM" id="SSF52821">
    <property type="entry name" value="Rhodanese/Cell cycle control phosphatase"/>
    <property type="match status" value="1"/>
</dbReference>
<dbReference type="Pfam" id="PF00581">
    <property type="entry name" value="Rhodanese"/>
    <property type="match status" value="1"/>
</dbReference>
<dbReference type="InterPro" id="IPR001763">
    <property type="entry name" value="Rhodanese-like_dom"/>
</dbReference>
<comment type="caution">
    <text evidence="2">The sequence shown here is derived from an EMBL/GenBank/DDBJ whole genome shotgun (WGS) entry which is preliminary data.</text>
</comment>
<dbReference type="GeneID" id="30032360"/>
<keyword evidence="3" id="KW-1185">Reference proteome</keyword>
<proteinExistence type="predicted"/>